<feature type="region of interest" description="Disordered" evidence="1">
    <location>
        <begin position="155"/>
        <end position="198"/>
    </location>
</feature>
<feature type="non-terminal residue" evidence="2">
    <location>
        <position position="198"/>
    </location>
</feature>
<evidence type="ECO:0000313" key="3">
    <source>
        <dbReference type="Proteomes" id="UP000823775"/>
    </source>
</evidence>
<gene>
    <name evidence="2" type="ORF">HAX54_004480</name>
</gene>
<protein>
    <submittedName>
        <fullName evidence="2">Uncharacterized protein</fullName>
    </submittedName>
</protein>
<reference evidence="2 3" key="1">
    <citation type="journal article" date="2021" name="BMC Genomics">
        <title>Datura genome reveals duplications of psychoactive alkaloid biosynthetic genes and high mutation rate following tissue culture.</title>
        <authorList>
            <person name="Rajewski A."/>
            <person name="Carter-House D."/>
            <person name="Stajich J."/>
            <person name="Litt A."/>
        </authorList>
    </citation>
    <scope>NUCLEOTIDE SEQUENCE [LARGE SCALE GENOMIC DNA]</scope>
    <source>
        <strain evidence="2">AR-01</strain>
    </source>
</reference>
<feature type="compositionally biased region" description="Low complexity" evidence="1">
    <location>
        <begin position="178"/>
        <end position="189"/>
    </location>
</feature>
<dbReference type="PANTHER" id="PTHR36607:SF23">
    <property type="entry name" value="AMINOTRANSFERASE-LIKE PLANT MOBILE DOMAIN-CONTAINING PROTEIN"/>
    <property type="match status" value="1"/>
</dbReference>
<evidence type="ECO:0000256" key="1">
    <source>
        <dbReference type="SAM" id="MobiDB-lite"/>
    </source>
</evidence>
<feature type="compositionally biased region" description="Polar residues" evidence="1">
    <location>
        <begin position="105"/>
        <end position="124"/>
    </location>
</feature>
<keyword evidence="3" id="KW-1185">Reference proteome</keyword>
<sequence length="198" mass="21699">TAEQVLHDTMTKRKRENASTKEITLLGLLQLNNFEPYDYIDDNDAPELELNYFASIRFGYLPLRNGNSIIIDTYSPHRFSRQFGFYQRILAGPISTKISEVAPQGCSNATPKTGNSSAPMGESTSSRDDCYWKKVRSSNKSGDAELVVLEIPDSVDSPSRTLTVPFKQSNCVGALPRGGSQESGESVSSPNPIKLSSA</sequence>
<name>A0ABS8WWU3_DATST</name>
<dbReference type="Proteomes" id="UP000823775">
    <property type="component" value="Unassembled WGS sequence"/>
</dbReference>
<comment type="caution">
    <text evidence="2">The sequence shown here is derived from an EMBL/GenBank/DDBJ whole genome shotgun (WGS) entry which is preliminary data.</text>
</comment>
<feature type="region of interest" description="Disordered" evidence="1">
    <location>
        <begin position="105"/>
        <end position="127"/>
    </location>
</feature>
<feature type="compositionally biased region" description="Polar residues" evidence="1">
    <location>
        <begin position="156"/>
        <end position="171"/>
    </location>
</feature>
<evidence type="ECO:0000313" key="2">
    <source>
        <dbReference type="EMBL" id="MCE3216021.1"/>
    </source>
</evidence>
<proteinExistence type="predicted"/>
<feature type="non-terminal residue" evidence="2">
    <location>
        <position position="1"/>
    </location>
</feature>
<dbReference type="EMBL" id="JACEIK010012065">
    <property type="protein sequence ID" value="MCE3216021.1"/>
    <property type="molecule type" value="Genomic_DNA"/>
</dbReference>
<dbReference type="PANTHER" id="PTHR36607">
    <property type="entry name" value="1,2-DIHYDROXY-3-KETO-5-METHYLTHIOPENTENE DIOXYGENASE 4"/>
    <property type="match status" value="1"/>
</dbReference>
<accession>A0ABS8WWU3</accession>
<organism evidence="2 3">
    <name type="scientific">Datura stramonium</name>
    <name type="common">Jimsonweed</name>
    <name type="synonym">Common thornapple</name>
    <dbReference type="NCBI Taxonomy" id="4076"/>
    <lineage>
        <taxon>Eukaryota</taxon>
        <taxon>Viridiplantae</taxon>
        <taxon>Streptophyta</taxon>
        <taxon>Embryophyta</taxon>
        <taxon>Tracheophyta</taxon>
        <taxon>Spermatophyta</taxon>
        <taxon>Magnoliopsida</taxon>
        <taxon>eudicotyledons</taxon>
        <taxon>Gunneridae</taxon>
        <taxon>Pentapetalae</taxon>
        <taxon>asterids</taxon>
        <taxon>lamiids</taxon>
        <taxon>Solanales</taxon>
        <taxon>Solanaceae</taxon>
        <taxon>Solanoideae</taxon>
        <taxon>Datureae</taxon>
        <taxon>Datura</taxon>
    </lineage>
</organism>